<dbReference type="RefSeq" id="WP_128087239.1">
    <property type="nucleotide sequence ID" value="NZ_CP068102.1"/>
</dbReference>
<reference evidence="1 2" key="1">
    <citation type="submission" date="2016-10" db="EMBL/GenBank/DDBJ databases">
        <title>Genome sequence of Rothia aeria strain JCM11412.</title>
        <authorList>
            <person name="Nambu T."/>
        </authorList>
    </citation>
    <scope>NUCLEOTIDE SEQUENCE [LARGE SCALE GENOMIC DNA]</scope>
    <source>
        <strain evidence="1 2">JCM 11412</strain>
    </source>
</reference>
<evidence type="ECO:0000313" key="2">
    <source>
        <dbReference type="Proteomes" id="UP000250241"/>
    </source>
</evidence>
<name>A0A2Z5QWC9_9MICC</name>
<dbReference type="KEGG" id="raj:RA11412_0397"/>
<evidence type="ECO:0000313" key="1">
    <source>
        <dbReference type="EMBL" id="BAV86696.1"/>
    </source>
</evidence>
<gene>
    <name evidence="1" type="ORF">RA11412_0397</name>
</gene>
<dbReference type="GeneID" id="93861913"/>
<sequence length="161" mass="17829">MTTAQIKFLETDPSMISAETTLRAAASDVYALIADPARHAELDGGGSVRGLVSGDTPELREGDTFTEKMFLGIPYRMSPTVVRAEKNQALSWRMPADHYWTWEIADNHDGTVTVRETWDASEAKIFGFIPAAPVFRTVGAFARNRRNIALSLAKLHRTFEG</sequence>
<protein>
    <submittedName>
        <fullName evidence="1">Uncharacterized protein</fullName>
    </submittedName>
</protein>
<keyword evidence="2" id="KW-1185">Reference proteome</keyword>
<dbReference type="InterPro" id="IPR019587">
    <property type="entry name" value="Polyketide_cyclase/dehydratase"/>
</dbReference>
<dbReference type="Gene3D" id="3.30.530.20">
    <property type="match status" value="1"/>
</dbReference>
<dbReference type="Pfam" id="PF10604">
    <property type="entry name" value="Polyketide_cyc2"/>
    <property type="match status" value="1"/>
</dbReference>
<dbReference type="AlphaFoldDB" id="A0A2Z5QWC9"/>
<accession>A0A2Z5QWC9</accession>
<proteinExistence type="predicted"/>
<organism evidence="1 2">
    <name type="scientific">Rothia aeria</name>
    <dbReference type="NCBI Taxonomy" id="172042"/>
    <lineage>
        <taxon>Bacteria</taxon>
        <taxon>Bacillati</taxon>
        <taxon>Actinomycetota</taxon>
        <taxon>Actinomycetes</taxon>
        <taxon>Micrococcales</taxon>
        <taxon>Micrococcaceae</taxon>
        <taxon>Rothia</taxon>
    </lineage>
</organism>
<dbReference type="EMBL" id="AP017895">
    <property type="protein sequence ID" value="BAV86696.1"/>
    <property type="molecule type" value="Genomic_DNA"/>
</dbReference>
<dbReference type="InterPro" id="IPR023393">
    <property type="entry name" value="START-like_dom_sf"/>
</dbReference>
<dbReference type="SUPFAM" id="SSF55961">
    <property type="entry name" value="Bet v1-like"/>
    <property type="match status" value="1"/>
</dbReference>
<dbReference type="Proteomes" id="UP000250241">
    <property type="component" value="Chromosome"/>
</dbReference>